<accession>A0A8J2P9Y8</accession>
<protein>
    <submittedName>
        <fullName evidence="1">Uncharacterized protein</fullName>
    </submittedName>
</protein>
<dbReference type="EMBL" id="CAJVCH010217631">
    <property type="protein sequence ID" value="CAG7731687.1"/>
    <property type="molecule type" value="Genomic_DNA"/>
</dbReference>
<gene>
    <name evidence="1" type="ORF">AFUS01_LOCUS20262</name>
</gene>
<evidence type="ECO:0000313" key="2">
    <source>
        <dbReference type="Proteomes" id="UP000708208"/>
    </source>
</evidence>
<name>A0A8J2P9Y8_9HEXA</name>
<sequence>MGMICMSSPGRGVSYAPYIRCWSNWRQILKKKMGFYSKSSRGAVFPFHRELDEDLCDLYVDFAESLSLVFDAIRSADGSNLHTPP</sequence>
<dbReference type="AlphaFoldDB" id="A0A8J2P9Y8"/>
<proteinExistence type="predicted"/>
<dbReference type="Proteomes" id="UP000708208">
    <property type="component" value="Unassembled WGS sequence"/>
</dbReference>
<reference evidence="1" key="1">
    <citation type="submission" date="2021-06" db="EMBL/GenBank/DDBJ databases">
        <authorList>
            <person name="Hodson N. C."/>
            <person name="Mongue J. A."/>
            <person name="Jaron S. K."/>
        </authorList>
    </citation>
    <scope>NUCLEOTIDE SEQUENCE</scope>
</reference>
<keyword evidence="2" id="KW-1185">Reference proteome</keyword>
<evidence type="ECO:0000313" key="1">
    <source>
        <dbReference type="EMBL" id="CAG7731687.1"/>
    </source>
</evidence>
<comment type="caution">
    <text evidence="1">The sequence shown here is derived from an EMBL/GenBank/DDBJ whole genome shotgun (WGS) entry which is preliminary data.</text>
</comment>
<organism evidence="1 2">
    <name type="scientific">Allacma fusca</name>
    <dbReference type="NCBI Taxonomy" id="39272"/>
    <lineage>
        <taxon>Eukaryota</taxon>
        <taxon>Metazoa</taxon>
        <taxon>Ecdysozoa</taxon>
        <taxon>Arthropoda</taxon>
        <taxon>Hexapoda</taxon>
        <taxon>Collembola</taxon>
        <taxon>Symphypleona</taxon>
        <taxon>Sminthuridae</taxon>
        <taxon>Allacma</taxon>
    </lineage>
</organism>